<accession>A0ABP6VF82</accession>
<sequence>MTDPLTRRGFLALGVTATLATAVSPASASPSGFPSAAASSSSDWFARPRRAVRPMVRWWWPDAHVDPAEIRREVDQLADAGFGGAEIAAVHHSIRDKSVLDPAGHGWGTPAWNTAVEAALDQAARRGLTIDLTIGPSWPAAVPSITPESPAAAKELAHGSAPVAAGATYTGPVPPPAVDGRPDRTLLLVQAARIDPAHSTRDETGLDPATVQNVAVTGETITWTAPGEGDWLLISYWERGSGQRPESGPHTAPESYVVDHFSRAGTGAVIGYWESNLLTPAIRTLLRRSGGALFEDSIEIETDALPWTPGLLGEFSRRRGYDLAPFLPVIVLADEDPVFAYDAALTRHARKDFWDTVSELFNEHHFTALRDWAHSLGLRLRAQPYGLQTDAIAAAAILDVPEGESLGFKNLDDYRCLAGGRDLAGHEVLSCEAGAYQGGAYTTTWDKLLRTMGGAYAAGLNQTVLHGFSYATAPGAGWPGFAAFTPYNGTTGYAESWGPRQPTWRHITDISRYFARIHLIMRQGTPRADVAVLRQTGYTKTGIGASWFTASGIPSGWTHQFLSGPLLDLPAARVKDGRLAGPAYKALFVEGDRFYAGECTMTLAVAGRLLQYARAGLPIVLLGAWEHATVPGVPRDGDDDRLRAVLADLLAEPKVRMIAAAADVPAALASLDVRPDVRYAATSTLLTMRRVDGRVDYYYLCNGKHQENAKPPVAPIDHEITLARTDRDGVPYLLDPWTGRAERIALYTDEPDGIRLRVALRPGQARIVAIGRPGLFGDRTGRRPHATATGADQARFAGGRLLVRATAAGTYTTTLSDGRTATTRIGPVPAPIPLTAWRLRVEDWRPDSKPAHTLSLDRLLPWPEIPELADVSGVGTYTTTVELPGSGAYLELGEVTDTCRVRVNGRRLDPVDQLHPVLDVGPYLRRGPNTIEVEVATPLGNRLRVADPAVYGGLTRQPYGLLGPVRLVPYGESPAQEL</sequence>
<name>A0ABP6VF82_9ACTN</name>
<dbReference type="PANTHER" id="PTHR36848">
    <property type="entry name" value="DNA-BINDING PROTEIN (PUTATIVE SECRETED PROTEIN)-RELATED"/>
    <property type="match status" value="1"/>
</dbReference>
<comment type="caution">
    <text evidence="2">The sequence shown here is derived from an EMBL/GenBank/DDBJ whole genome shotgun (WGS) entry which is preliminary data.</text>
</comment>
<keyword evidence="1" id="KW-0732">Signal</keyword>
<evidence type="ECO:0000313" key="2">
    <source>
        <dbReference type="EMBL" id="GAA3534733.1"/>
    </source>
</evidence>
<organism evidence="2 3">
    <name type="scientific">Nonomuraea rosea</name>
    <dbReference type="NCBI Taxonomy" id="638574"/>
    <lineage>
        <taxon>Bacteria</taxon>
        <taxon>Bacillati</taxon>
        <taxon>Actinomycetota</taxon>
        <taxon>Actinomycetes</taxon>
        <taxon>Streptosporangiales</taxon>
        <taxon>Streptosporangiaceae</taxon>
        <taxon>Nonomuraea</taxon>
    </lineage>
</organism>
<keyword evidence="3" id="KW-1185">Reference proteome</keyword>
<proteinExistence type="predicted"/>
<dbReference type="InterPro" id="IPR053161">
    <property type="entry name" value="Ulvan_degrading_GH"/>
</dbReference>
<dbReference type="SUPFAM" id="SSF49785">
    <property type="entry name" value="Galactose-binding domain-like"/>
    <property type="match status" value="1"/>
</dbReference>
<evidence type="ECO:0000256" key="1">
    <source>
        <dbReference type="SAM" id="SignalP"/>
    </source>
</evidence>
<dbReference type="GO" id="GO:0016787">
    <property type="term" value="F:hydrolase activity"/>
    <property type="evidence" value="ECO:0007669"/>
    <property type="project" value="UniProtKB-KW"/>
</dbReference>
<dbReference type="Gene3D" id="2.60.120.260">
    <property type="entry name" value="Galactose-binding domain-like"/>
    <property type="match status" value="1"/>
</dbReference>
<protein>
    <submittedName>
        <fullName evidence="2">Glycosyl hydrolase</fullName>
    </submittedName>
</protein>
<dbReference type="InterPro" id="IPR006311">
    <property type="entry name" value="TAT_signal"/>
</dbReference>
<dbReference type="RefSeq" id="WP_345559628.1">
    <property type="nucleotide sequence ID" value="NZ_BAABDQ010000002.1"/>
</dbReference>
<reference evidence="3" key="1">
    <citation type="journal article" date="2019" name="Int. J. Syst. Evol. Microbiol.">
        <title>The Global Catalogue of Microorganisms (GCM) 10K type strain sequencing project: providing services to taxonomists for standard genome sequencing and annotation.</title>
        <authorList>
            <consortium name="The Broad Institute Genomics Platform"/>
            <consortium name="The Broad Institute Genome Sequencing Center for Infectious Disease"/>
            <person name="Wu L."/>
            <person name="Ma J."/>
        </authorList>
    </citation>
    <scope>NUCLEOTIDE SEQUENCE [LARGE SCALE GENOMIC DNA]</scope>
    <source>
        <strain evidence="3">JCM 17326</strain>
    </source>
</reference>
<feature type="signal peptide" evidence="1">
    <location>
        <begin position="1"/>
        <end position="28"/>
    </location>
</feature>
<dbReference type="Pfam" id="PF17132">
    <property type="entry name" value="Glyco_hydro_106"/>
    <property type="match status" value="1"/>
</dbReference>
<gene>
    <name evidence="2" type="ORF">GCM10022419_012760</name>
</gene>
<feature type="chain" id="PRO_5046965147" evidence="1">
    <location>
        <begin position="29"/>
        <end position="978"/>
    </location>
</feature>
<keyword evidence="2" id="KW-0378">Hydrolase</keyword>
<dbReference type="InterPro" id="IPR008979">
    <property type="entry name" value="Galactose-bd-like_sf"/>
</dbReference>
<dbReference type="EMBL" id="BAABDQ010000002">
    <property type="protein sequence ID" value="GAA3534733.1"/>
    <property type="molecule type" value="Genomic_DNA"/>
</dbReference>
<evidence type="ECO:0000313" key="3">
    <source>
        <dbReference type="Proteomes" id="UP001500630"/>
    </source>
</evidence>
<dbReference type="PANTHER" id="PTHR36848:SF2">
    <property type="entry name" value="SECRETED PROTEIN"/>
    <property type="match status" value="1"/>
</dbReference>
<dbReference type="PROSITE" id="PS51318">
    <property type="entry name" value="TAT"/>
    <property type="match status" value="1"/>
</dbReference>
<dbReference type="Proteomes" id="UP001500630">
    <property type="component" value="Unassembled WGS sequence"/>
</dbReference>